<reference evidence="5" key="1">
    <citation type="submission" date="2016-04" db="EMBL/GenBank/DDBJ databases">
        <authorList>
            <person name="Nguyen H.D."/>
            <person name="Samba Siva P."/>
            <person name="Cullis J."/>
            <person name="Levesque C.A."/>
            <person name="Hambleton S."/>
        </authorList>
    </citation>
    <scope>NUCLEOTIDE SEQUENCE</scope>
    <source>
        <strain evidence="5">DAOMC 236416</strain>
    </source>
</reference>
<evidence type="ECO:0000256" key="4">
    <source>
        <dbReference type="ARBA" id="ARBA00023239"/>
    </source>
</evidence>
<dbReference type="Gene3D" id="3.30.1360.20">
    <property type="entry name" value="Transcriptional coactivator/pterin dehydratase"/>
    <property type="match status" value="1"/>
</dbReference>
<dbReference type="EC" id="4.2.1.96" evidence="3"/>
<sequence>MSSQPPLKELAQGTCEPCRKGGEALSTSACHDLLSQLNEYQDTHSTGGLWQILPRPEPHDSIPALERTYIFRNFRHALAFTNAVGEVAEKEGHHPALLTEWGSVRVAWWTHVIGGLHRNDFIMAAKTDAAFADAEGKKKKPAPTES</sequence>
<keyword evidence="6" id="KW-1185">Reference proteome</keyword>
<protein>
    <recommendedName>
        <fullName evidence="3">4a-hydroxytetrahydrobiopterin dehydratase</fullName>
        <ecNumber evidence="3">4.2.1.96</ecNumber>
    </recommendedName>
</protein>
<dbReference type="GO" id="GO:0008124">
    <property type="term" value="F:4-alpha-hydroxytetrahydrobiopterin dehydratase activity"/>
    <property type="evidence" value="ECO:0007669"/>
    <property type="project" value="UniProtKB-EC"/>
</dbReference>
<dbReference type="EMBL" id="LWDF02000242">
    <property type="protein sequence ID" value="KAE8251538.1"/>
    <property type="molecule type" value="Genomic_DNA"/>
</dbReference>
<name>A0A177TLQ6_9BASI</name>
<dbReference type="GO" id="GO:0006729">
    <property type="term" value="P:tetrahydrobiopterin biosynthetic process"/>
    <property type="evidence" value="ECO:0007669"/>
    <property type="project" value="InterPro"/>
</dbReference>
<reference evidence="5" key="2">
    <citation type="journal article" date="2019" name="IMA Fungus">
        <title>Genome sequencing and comparison of five Tilletia species to identify candidate genes for the detection of regulated species infecting wheat.</title>
        <authorList>
            <person name="Nguyen H.D.T."/>
            <person name="Sultana T."/>
            <person name="Kesanakurti P."/>
            <person name="Hambleton S."/>
        </authorList>
    </citation>
    <scope>NUCLEOTIDE SEQUENCE</scope>
    <source>
        <strain evidence="5">DAOMC 236416</strain>
    </source>
</reference>
<evidence type="ECO:0000256" key="2">
    <source>
        <dbReference type="ARBA" id="ARBA00006472"/>
    </source>
</evidence>
<dbReference type="PANTHER" id="PTHR42805">
    <property type="entry name" value="PTERIN-4-ALPHA-CARBINOLAMINE DEHYDRATASE-RELATED"/>
    <property type="match status" value="1"/>
</dbReference>
<dbReference type="SUPFAM" id="SSF55248">
    <property type="entry name" value="PCD-like"/>
    <property type="match status" value="1"/>
</dbReference>
<evidence type="ECO:0000256" key="1">
    <source>
        <dbReference type="ARBA" id="ARBA00001554"/>
    </source>
</evidence>
<evidence type="ECO:0000313" key="6">
    <source>
        <dbReference type="Proteomes" id="UP000077521"/>
    </source>
</evidence>
<comment type="caution">
    <text evidence="5">The sequence shown here is derived from an EMBL/GenBank/DDBJ whole genome shotgun (WGS) entry which is preliminary data.</text>
</comment>
<dbReference type="InterPro" id="IPR001533">
    <property type="entry name" value="Pterin_deHydtase"/>
</dbReference>
<dbReference type="Proteomes" id="UP000077521">
    <property type="component" value="Unassembled WGS sequence"/>
</dbReference>
<evidence type="ECO:0000256" key="3">
    <source>
        <dbReference type="ARBA" id="ARBA00013252"/>
    </source>
</evidence>
<dbReference type="AlphaFoldDB" id="A0A177TLQ6"/>
<accession>A0A177TLQ6</accession>
<organism evidence="5 6">
    <name type="scientific">Tilletia indica</name>
    <dbReference type="NCBI Taxonomy" id="43049"/>
    <lineage>
        <taxon>Eukaryota</taxon>
        <taxon>Fungi</taxon>
        <taxon>Dikarya</taxon>
        <taxon>Basidiomycota</taxon>
        <taxon>Ustilaginomycotina</taxon>
        <taxon>Exobasidiomycetes</taxon>
        <taxon>Tilletiales</taxon>
        <taxon>Tilletiaceae</taxon>
        <taxon>Tilletia</taxon>
    </lineage>
</organism>
<dbReference type="PANTHER" id="PTHR42805:SF1">
    <property type="entry name" value="PTERIN-4-ALPHA-CARBINOLAMINE DEHYDRATASE-RELATED"/>
    <property type="match status" value="1"/>
</dbReference>
<proteinExistence type="inferred from homology"/>
<gene>
    <name evidence="5" type="ORF">A4X13_0g3954</name>
</gene>
<dbReference type="CDD" id="cd00913">
    <property type="entry name" value="PCD_DCoH_subfamily_a"/>
    <property type="match status" value="1"/>
</dbReference>
<dbReference type="Pfam" id="PF01329">
    <property type="entry name" value="Pterin_4a"/>
    <property type="match status" value="1"/>
</dbReference>
<comment type="similarity">
    <text evidence="2">Belongs to the pterin-4-alpha-carbinolamine dehydratase family.</text>
</comment>
<comment type="catalytic activity">
    <reaction evidence="1">
        <text>(4aS,6R)-4a-hydroxy-L-erythro-5,6,7,8-tetrahydrobiopterin = (6R)-L-erythro-6,7-dihydrobiopterin + H2O</text>
        <dbReference type="Rhea" id="RHEA:11920"/>
        <dbReference type="ChEBI" id="CHEBI:15377"/>
        <dbReference type="ChEBI" id="CHEBI:15642"/>
        <dbReference type="ChEBI" id="CHEBI:43120"/>
        <dbReference type="EC" id="4.2.1.96"/>
    </reaction>
</comment>
<evidence type="ECO:0000313" key="5">
    <source>
        <dbReference type="EMBL" id="KAE8251538.1"/>
    </source>
</evidence>
<dbReference type="InterPro" id="IPR050376">
    <property type="entry name" value="Pterin-4-alpha-carb_dehyd"/>
</dbReference>
<dbReference type="HAMAP" id="MF_00434">
    <property type="entry name" value="Pterin_4_alpha"/>
    <property type="match status" value="1"/>
</dbReference>
<keyword evidence="4" id="KW-0456">Lyase</keyword>
<dbReference type="InterPro" id="IPR036428">
    <property type="entry name" value="PCD_sf"/>
</dbReference>